<comment type="caution">
    <text evidence="4">The sequence shown here is derived from an EMBL/GenBank/DDBJ whole genome shotgun (WGS) entry which is preliminary data.</text>
</comment>
<dbReference type="Gene3D" id="3.10.20.310">
    <property type="entry name" value="membrane protein fhac"/>
    <property type="match status" value="1"/>
</dbReference>
<evidence type="ECO:0000256" key="1">
    <source>
        <dbReference type="ARBA" id="ARBA00004370"/>
    </source>
</evidence>
<organism evidence="4 5">
    <name type="scientific">candidate division WOR-3 bacterium</name>
    <dbReference type="NCBI Taxonomy" id="2052148"/>
    <lineage>
        <taxon>Bacteria</taxon>
        <taxon>Bacteria division WOR-3</taxon>
    </lineage>
</organism>
<reference evidence="4" key="1">
    <citation type="submission" date="2019-11" db="EMBL/GenBank/DDBJ databases">
        <title>Microbial mats filling the niche in hypersaline microbial mats.</title>
        <authorList>
            <person name="Wong H.L."/>
            <person name="Macleod F.I."/>
            <person name="White R.A. III"/>
            <person name="Burns B.P."/>
        </authorList>
    </citation>
    <scope>NUCLEOTIDE SEQUENCE</scope>
    <source>
        <strain evidence="4">Bin_327</strain>
    </source>
</reference>
<dbReference type="Pfam" id="PF07244">
    <property type="entry name" value="POTRA"/>
    <property type="match status" value="1"/>
</dbReference>
<evidence type="ECO:0000259" key="3">
    <source>
        <dbReference type="PROSITE" id="PS51779"/>
    </source>
</evidence>
<proteinExistence type="predicted"/>
<dbReference type="Proteomes" id="UP000630660">
    <property type="component" value="Unassembled WGS sequence"/>
</dbReference>
<evidence type="ECO:0000313" key="4">
    <source>
        <dbReference type="EMBL" id="MBD3364169.1"/>
    </source>
</evidence>
<dbReference type="AlphaFoldDB" id="A0A9D5QC54"/>
<dbReference type="InterPro" id="IPR034746">
    <property type="entry name" value="POTRA"/>
</dbReference>
<accession>A0A9D5QC54</accession>
<dbReference type="Pfam" id="PF01103">
    <property type="entry name" value="Omp85"/>
    <property type="match status" value="1"/>
</dbReference>
<evidence type="ECO:0000313" key="5">
    <source>
        <dbReference type="Proteomes" id="UP000630660"/>
    </source>
</evidence>
<dbReference type="InterPro" id="IPR010827">
    <property type="entry name" value="BamA/TamA_POTRA"/>
</dbReference>
<dbReference type="PROSITE" id="PS51779">
    <property type="entry name" value="POTRA"/>
    <property type="match status" value="1"/>
</dbReference>
<dbReference type="GO" id="GO:0019867">
    <property type="term" value="C:outer membrane"/>
    <property type="evidence" value="ECO:0007669"/>
    <property type="project" value="InterPro"/>
</dbReference>
<gene>
    <name evidence="4" type="ORF">GF359_03035</name>
</gene>
<dbReference type="EMBL" id="WJKJ01000096">
    <property type="protein sequence ID" value="MBD3364169.1"/>
    <property type="molecule type" value="Genomic_DNA"/>
</dbReference>
<evidence type="ECO:0000256" key="2">
    <source>
        <dbReference type="ARBA" id="ARBA00023136"/>
    </source>
</evidence>
<dbReference type="InterPro" id="IPR000184">
    <property type="entry name" value="Bac_surfAg_D15"/>
</dbReference>
<feature type="domain" description="POTRA" evidence="3">
    <location>
        <begin position="48"/>
        <end position="120"/>
    </location>
</feature>
<dbReference type="Gene3D" id="2.40.160.50">
    <property type="entry name" value="membrane protein fhac: a member of the omp85/tpsb transporter family"/>
    <property type="match status" value="1"/>
</dbReference>
<name>A0A9D5QC54_UNCW3</name>
<sequence>MNILYLSLILLAQTPEAEQIPAPGTEVVFPPGSDPSEIAEGPIIFASPKVNKIEIRGNKNTRENVIRRELTFVPGDYLTPEVIAGSEKALMSTGIFARVRIEAAEPEVSESEVIVEVTEFTFPLPYPTIGIDASSGWYIGGGVLYPNLLGQGLHIDAGGDIGFKVKTTPRYTWYTNLEFPVTYNRRHGEKLGYRYFEVWRKDAEITRRENRLFYKQSVRPWRPLTFFLEGGWLRIKSFAPDSVCTPTFCPDSVDASLYLQPGFILDFRDDVLFPTKGALVVGAFTYNPGLKEAYQTQRACSLSVAGYYPLGKTVIAGNIWTYQQLDSIPVYNTLYLGNARIVRGWADTSQVDQCLTVASVELRRYFWSTELPAIGEFKVGGNLFFDIGAAHEPGLPPLYLANTEEDTHDGLLTGTGFGLTLEAIGFVVKGEIAWGIGAEEGALSFIPLPIRYPVYFGWRF</sequence>
<comment type="subcellular location">
    <subcellularLocation>
        <location evidence="1">Membrane</location>
    </subcellularLocation>
</comment>
<keyword evidence="2" id="KW-0472">Membrane</keyword>
<protein>
    <submittedName>
        <fullName evidence="4">BamA/TamA family outer membrane protein</fullName>
    </submittedName>
</protein>